<reference evidence="11" key="1">
    <citation type="journal article" date="2021" name="Proc. Natl. Acad. Sci. U.S.A.">
        <title>Three genomes in the algal genus Volvox reveal the fate of a haploid sex-determining region after a transition to homothallism.</title>
        <authorList>
            <person name="Yamamoto K."/>
            <person name="Hamaji T."/>
            <person name="Kawai-Toyooka H."/>
            <person name="Matsuzaki R."/>
            <person name="Takahashi F."/>
            <person name="Nishimura Y."/>
            <person name="Kawachi M."/>
            <person name="Noguchi H."/>
            <person name="Minakuchi Y."/>
            <person name="Umen J.G."/>
            <person name="Toyoda A."/>
            <person name="Nozaki H."/>
        </authorList>
    </citation>
    <scope>NUCLEOTIDE SEQUENCE</scope>
    <source>
        <strain evidence="11">NIES-3780</strain>
    </source>
</reference>
<dbReference type="PANTHER" id="PTHR45783:SF3">
    <property type="entry name" value="KINESIN LIGHT CHAIN"/>
    <property type="match status" value="1"/>
</dbReference>
<dbReference type="Pfam" id="PF13424">
    <property type="entry name" value="TPR_12"/>
    <property type="match status" value="3"/>
</dbReference>
<evidence type="ECO:0000256" key="5">
    <source>
        <dbReference type="ARBA" id="ARBA00022737"/>
    </source>
</evidence>
<dbReference type="CDD" id="cd21037">
    <property type="entry name" value="MLKL_NTD"/>
    <property type="match status" value="1"/>
</dbReference>
<proteinExistence type="inferred from homology"/>
<evidence type="ECO:0000256" key="6">
    <source>
        <dbReference type="ARBA" id="ARBA00022803"/>
    </source>
</evidence>
<evidence type="ECO:0000256" key="9">
    <source>
        <dbReference type="ARBA" id="ARBA00023212"/>
    </source>
</evidence>
<keyword evidence="4" id="KW-0493">Microtubule</keyword>
<dbReference type="SUPFAM" id="SSF48452">
    <property type="entry name" value="TPR-like"/>
    <property type="match status" value="2"/>
</dbReference>
<keyword evidence="7" id="KW-0175">Coiled coil</keyword>
<feature type="compositionally biased region" description="Polar residues" evidence="10">
    <location>
        <begin position="1"/>
        <end position="10"/>
    </location>
</feature>
<evidence type="ECO:0000256" key="8">
    <source>
        <dbReference type="ARBA" id="ARBA00023175"/>
    </source>
</evidence>
<evidence type="ECO:0000256" key="1">
    <source>
        <dbReference type="ARBA" id="ARBA00004245"/>
    </source>
</evidence>
<dbReference type="GO" id="GO:0019894">
    <property type="term" value="F:kinesin binding"/>
    <property type="evidence" value="ECO:0007669"/>
    <property type="project" value="TreeGrafter"/>
</dbReference>
<dbReference type="Gene3D" id="3.40.50.300">
    <property type="entry name" value="P-loop containing nucleotide triphosphate hydrolases"/>
    <property type="match status" value="1"/>
</dbReference>
<protein>
    <recommendedName>
        <fullName evidence="13">NB-ARC domain-containing protein</fullName>
    </recommendedName>
</protein>
<dbReference type="Gene3D" id="1.20.930.20">
    <property type="entry name" value="Adaptor protein Cbl, N-terminal domain"/>
    <property type="match status" value="1"/>
</dbReference>
<dbReference type="Gene3D" id="1.25.40.10">
    <property type="entry name" value="Tetratricopeptide repeat domain"/>
    <property type="match status" value="2"/>
</dbReference>
<dbReference type="SMART" id="SM00028">
    <property type="entry name" value="TPR"/>
    <property type="match status" value="5"/>
</dbReference>
<evidence type="ECO:0008006" key="13">
    <source>
        <dbReference type="Google" id="ProtNLM"/>
    </source>
</evidence>
<keyword evidence="6" id="KW-0802">TPR repeat</keyword>
<organism evidence="11 12">
    <name type="scientific">Volvox africanus</name>
    <dbReference type="NCBI Taxonomy" id="51714"/>
    <lineage>
        <taxon>Eukaryota</taxon>
        <taxon>Viridiplantae</taxon>
        <taxon>Chlorophyta</taxon>
        <taxon>core chlorophytes</taxon>
        <taxon>Chlorophyceae</taxon>
        <taxon>CS clade</taxon>
        <taxon>Chlamydomonadales</taxon>
        <taxon>Volvocaceae</taxon>
        <taxon>Volvox</taxon>
    </lineage>
</organism>
<dbReference type="PANTHER" id="PTHR45783">
    <property type="entry name" value="KINESIN LIGHT CHAIN"/>
    <property type="match status" value="1"/>
</dbReference>
<dbReference type="InterPro" id="IPR019734">
    <property type="entry name" value="TPR_rpt"/>
</dbReference>
<comment type="similarity">
    <text evidence="2">Belongs to the kinesin light chain family.</text>
</comment>
<sequence length="1086" mass="116656">MGCGQSTSAGSVADSRPVQKDAASVESQDPKSSAAAIAKKVALAGFENILAAVADMKDLLPPPGGPAAAVLLDVIAVVRGAVAHRQNLEDLATRAANLMKVIHLNQQALQAKNTYKVILDDFVNCLERIRQFALEYSGSGWLMRIWCSLTDAEQYDELVSELQSLVADASLSVGLDTNSQVAAARREIEDLTAFVKSQPNFKDESSALRALVSELGGPQEVVKDRAKMDRVRQHLGAGSQLTLTMLGQAIEILNANNEEGPHSNIRNSVLRVFWRKVIKFELRIPWHEFWMVFPERLVDVPVPAVQVSDLQTLLGSAAAHQMFKGQIEDYEDPTSLSVFELRCVPDKTDIVSCIKNILEEASESSSAPCQLPTLDTTYEQYGGRDPEAKEVAQWFQKPGSRVAAMVAAGGVGKTCLAVDVAWRLWRCKHVSAGALYVDCRGAFSRDALVMRLRAAAGLSGEHGGMEALLTSLAKLCAADRLGGSLLVLIDNAEDPAAADGGTTLSEVLAQLLMASAKIQVLVTARVDIAVQNMPQPYTYRIQPLTPGVAAALVEQLARGVLTGQEARVVAEACGCVPLAVRLVSEALVAGRLTLEDVQEATAGRSVTVVATDAGDTASMERKQEQDTTVLFVEMVLRSLPAAIKKVAMQVCAFTGVLTASSAAVVMGVGGSSEHEVRAQLASLHRLSVVLQHGDDSFMMHSHVRDVARKLLAEEAPPALRTAVRERFARYATSLLSRWQQLHEAKALKVMTAEVAAHWSDVEQFLADVAGAAAAAGGTQPLLSDCGALSLSPQLLQDTALLATLGNSDFLYAIGNAWMSPQYLMLTQKLVDVTAAAAAAAVTPDCDCQLSYAAALLIRCEALIYTGEYEESESLAAQAVELYEHLRGRDSVECAGALHLRASCLQGQGRGEEALPLYREALAVRQEALGATHRRTTATITHLAMQLSYEGQHAEAEGLYRQVLEAHQRNLGASHNLTAQAVSNLAGCLHELGKLVEAEALYRRALDVYNDTVGPRHRQVAFTLVGLAAVVREGGDLEAAEELYRRALDVCRAALGPRHPHAQMTLGVLKDLLRERGKGEEAEALEL</sequence>
<dbReference type="InterPro" id="IPR027417">
    <property type="entry name" value="P-loop_NTPase"/>
</dbReference>
<dbReference type="EMBL" id="BNCO01000021">
    <property type="protein sequence ID" value="GIL55375.1"/>
    <property type="molecule type" value="Genomic_DNA"/>
</dbReference>
<keyword evidence="5" id="KW-0677">Repeat</keyword>
<evidence type="ECO:0000256" key="7">
    <source>
        <dbReference type="ARBA" id="ARBA00023054"/>
    </source>
</evidence>
<comment type="subcellular location">
    <subcellularLocation>
        <location evidence="1">Cytoplasm</location>
        <location evidence="1">Cytoskeleton</location>
    </subcellularLocation>
</comment>
<dbReference type="InterPro" id="IPR002151">
    <property type="entry name" value="Kinesin_light"/>
</dbReference>
<dbReference type="GO" id="GO:0005874">
    <property type="term" value="C:microtubule"/>
    <property type="evidence" value="ECO:0007669"/>
    <property type="project" value="UniProtKB-KW"/>
</dbReference>
<feature type="region of interest" description="Disordered" evidence="10">
    <location>
        <begin position="1"/>
        <end position="29"/>
    </location>
</feature>
<dbReference type="Proteomes" id="UP000747399">
    <property type="component" value="Unassembled WGS sequence"/>
</dbReference>
<dbReference type="GO" id="GO:0005737">
    <property type="term" value="C:cytoplasm"/>
    <property type="evidence" value="ECO:0007669"/>
    <property type="project" value="TreeGrafter"/>
</dbReference>
<name>A0A8J4F174_9CHLO</name>
<dbReference type="AlphaFoldDB" id="A0A8J4F174"/>
<dbReference type="GO" id="GO:0005871">
    <property type="term" value="C:kinesin complex"/>
    <property type="evidence" value="ECO:0007669"/>
    <property type="project" value="InterPro"/>
</dbReference>
<evidence type="ECO:0000256" key="4">
    <source>
        <dbReference type="ARBA" id="ARBA00022701"/>
    </source>
</evidence>
<dbReference type="SUPFAM" id="SSF52540">
    <property type="entry name" value="P-loop containing nucleoside triphosphate hydrolases"/>
    <property type="match status" value="1"/>
</dbReference>
<gene>
    <name evidence="11" type="ORF">Vafri_10927</name>
</gene>
<evidence type="ECO:0000313" key="12">
    <source>
        <dbReference type="Proteomes" id="UP000747399"/>
    </source>
</evidence>
<keyword evidence="9" id="KW-0206">Cytoskeleton</keyword>
<dbReference type="GO" id="GO:0007018">
    <property type="term" value="P:microtubule-based movement"/>
    <property type="evidence" value="ECO:0007669"/>
    <property type="project" value="TreeGrafter"/>
</dbReference>
<keyword evidence="3" id="KW-0963">Cytoplasm</keyword>
<dbReference type="InterPro" id="IPR059179">
    <property type="entry name" value="MLKL-like_MCAfunc"/>
</dbReference>
<evidence type="ECO:0000313" key="11">
    <source>
        <dbReference type="EMBL" id="GIL55375.1"/>
    </source>
</evidence>
<keyword evidence="8" id="KW-0505">Motor protein</keyword>
<dbReference type="GO" id="GO:0007166">
    <property type="term" value="P:cell surface receptor signaling pathway"/>
    <property type="evidence" value="ECO:0007669"/>
    <property type="project" value="InterPro"/>
</dbReference>
<evidence type="ECO:0000256" key="3">
    <source>
        <dbReference type="ARBA" id="ARBA00022490"/>
    </source>
</evidence>
<keyword evidence="12" id="KW-1185">Reference proteome</keyword>
<dbReference type="InterPro" id="IPR036537">
    <property type="entry name" value="Adaptor_Cbl_N_dom_sf"/>
</dbReference>
<evidence type="ECO:0000256" key="10">
    <source>
        <dbReference type="SAM" id="MobiDB-lite"/>
    </source>
</evidence>
<accession>A0A8J4F174</accession>
<evidence type="ECO:0000256" key="2">
    <source>
        <dbReference type="ARBA" id="ARBA00009622"/>
    </source>
</evidence>
<dbReference type="InterPro" id="IPR011990">
    <property type="entry name" value="TPR-like_helical_dom_sf"/>
</dbReference>
<comment type="caution">
    <text evidence="11">The sequence shown here is derived from an EMBL/GenBank/DDBJ whole genome shotgun (WGS) entry which is preliminary data.</text>
</comment>